<dbReference type="EMBL" id="UINC01007230">
    <property type="protein sequence ID" value="SVA32152.1"/>
    <property type="molecule type" value="Genomic_DNA"/>
</dbReference>
<protein>
    <recommendedName>
        <fullName evidence="3">DUF4149 domain-containing protein</fullName>
    </recommendedName>
</protein>
<gene>
    <name evidence="2" type="ORF">METZ01_LOCUS85006</name>
</gene>
<proteinExistence type="predicted"/>
<accession>A0A381UVH8</accession>
<keyword evidence="1" id="KW-0472">Membrane</keyword>
<organism evidence="2">
    <name type="scientific">marine metagenome</name>
    <dbReference type="NCBI Taxonomy" id="408172"/>
    <lineage>
        <taxon>unclassified sequences</taxon>
        <taxon>metagenomes</taxon>
        <taxon>ecological metagenomes</taxon>
    </lineage>
</organism>
<reference evidence="2" key="1">
    <citation type="submission" date="2018-05" db="EMBL/GenBank/DDBJ databases">
        <authorList>
            <person name="Lanie J.A."/>
            <person name="Ng W.-L."/>
            <person name="Kazmierczak K.M."/>
            <person name="Andrzejewski T.M."/>
            <person name="Davidsen T.M."/>
            <person name="Wayne K.J."/>
            <person name="Tettelin H."/>
            <person name="Glass J.I."/>
            <person name="Rusch D."/>
            <person name="Podicherti R."/>
            <person name="Tsui H.-C.T."/>
            <person name="Winkler M.E."/>
        </authorList>
    </citation>
    <scope>NUCLEOTIDE SEQUENCE</scope>
</reference>
<sequence length="123" mass="13815">MPHLLVTFVGAFVVGIGLVTIVRPESVKPIARYLSQGRRLYLVMVVQALMAWLLFAIATQTRWPTVMIWLAFLTLISAVILLVMGPKRFRTLTEWAISLPGGMQRGLGFLRLMLGSWLIYAVN</sequence>
<feature type="transmembrane region" description="Helical" evidence="1">
    <location>
        <begin position="40"/>
        <end position="59"/>
    </location>
</feature>
<evidence type="ECO:0000313" key="2">
    <source>
        <dbReference type="EMBL" id="SVA32152.1"/>
    </source>
</evidence>
<feature type="transmembrane region" description="Helical" evidence="1">
    <location>
        <begin position="66"/>
        <end position="85"/>
    </location>
</feature>
<name>A0A381UVH8_9ZZZZ</name>
<keyword evidence="1" id="KW-1133">Transmembrane helix</keyword>
<dbReference type="AlphaFoldDB" id="A0A381UVH8"/>
<keyword evidence="1" id="KW-0812">Transmembrane</keyword>
<evidence type="ECO:0008006" key="3">
    <source>
        <dbReference type="Google" id="ProtNLM"/>
    </source>
</evidence>
<evidence type="ECO:0000256" key="1">
    <source>
        <dbReference type="SAM" id="Phobius"/>
    </source>
</evidence>